<dbReference type="InterPro" id="IPR015797">
    <property type="entry name" value="NUDIX_hydrolase-like_dom_sf"/>
</dbReference>
<proteinExistence type="predicted"/>
<accession>A0A0R2BHS4</accession>
<dbReference type="OrthoDB" id="9008185at2"/>
<feature type="domain" description="Nudix hydrolase" evidence="3">
    <location>
        <begin position="1"/>
        <end position="139"/>
    </location>
</feature>
<dbReference type="PANTHER" id="PTHR43046">
    <property type="entry name" value="GDP-MANNOSE MANNOSYL HYDROLASE"/>
    <property type="match status" value="1"/>
</dbReference>
<dbReference type="CDD" id="cd18875">
    <property type="entry name" value="NUDIX_Hydrolase"/>
    <property type="match status" value="1"/>
</dbReference>
<evidence type="ECO:0000256" key="2">
    <source>
        <dbReference type="ARBA" id="ARBA00022801"/>
    </source>
</evidence>
<organism evidence="4 5">
    <name type="scientific">Lapidilactobacillus dextrinicus DSM 20335</name>
    <dbReference type="NCBI Taxonomy" id="1423738"/>
    <lineage>
        <taxon>Bacteria</taxon>
        <taxon>Bacillati</taxon>
        <taxon>Bacillota</taxon>
        <taxon>Bacilli</taxon>
        <taxon>Lactobacillales</taxon>
        <taxon>Lactobacillaceae</taxon>
        <taxon>Lapidilactobacillus</taxon>
    </lineage>
</organism>
<dbReference type="RefSeq" id="WP_057757244.1">
    <property type="nucleotide sequence ID" value="NZ_AYYK01000016.1"/>
</dbReference>
<protein>
    <recommendedName>
        <fullName evidence="3">Nudix hydrolase domain-containing protein</fullName>
    </recommendedName>
</protein>
<dbReference type="SUPFAM" id="SSF55811">
    <property type="entry name" value="Nudix"/>
    <property type="match status" value="1"/>
</dbReference>
<evidence type="ECO:0000313" key="5">
    <source>
        <dbReference type="Proteomes" id="UP000051813"/>
    </source>
</evidence>
<sequence length="160" mass="18375">MHQPEPALFLNMVMIENGDEVLVENRVKQDWPGITFPGGHVEVNESFVDAATREVFEETGLQVAQLKMAGLCQYADLTADQQPFRRVIYFYRTSHYTGEIKNTGEIKSSREGEIFWLAKSELKKQTLAGSLSDFLRIFNEPELSELLYLDHDAELKTIFR</sequence>
<dbReference type="GO" id="GO:0016787">
    <property type="term" value="F:hydrolase activity"/>
    <property type="evidence" value="ECO:0007669"/>
    <property type="project" value="UniProtKB-KW"/>
</dbReference>
<dbReference type="Pfam" id="PF00293">
    <property type="entry name" value="NUDIX"/>
    <property type="match status" value="1"/>
</dbReference>
<dbReference type="PROSITE" id="PS51462">
    <property type="entry name" value="NUDIX"/>
    <property type="match status" value="1"/>
</dbReference>
<dbReference type="AlphaFoldDB" id="A0A0R2BHS4"/>
<keyword evidence="5" id="KW-1185">Reference proteome</keyword>
<comment type="cofactor">
    <cofactor evidence="1">
        <name>Mg(2+)</name>
        <dbReference type="ChEBI" id="CHEBI:18420"/>
    </cofactor>
</comment>
<evidence type="ECO:0000313" key="4">
    <source>
        <dbReference type="EMBL" id="KRM78560.1"/>
    </source>
</evidence>
<evidence type="ECO:0000256" key="1">
    <source>
        <dbReference type="ARBA" id="ARBA00001946"/>
    </source>
</evidence>
<dbReference type="PATRIC" id="fig|1423738.3.peg.829"/>
<dbReference type="PANTHER" id="PTHR43046:SF16">
    <property type="entry name" value="ADP-RIBOSE PYROPHOSPHATASE YJHB-RELATED"/>
    <property type="match status" value="1"/>
</dbReference>
<dbReference type="EMBL" id="AYYK01000016">
    <property type="protein sequence ID" value="KRM78560.1"/>
    <property type="molecule type" value="Genomic_DNA"/>
</dbReference>
<gene>
    <name evidence="4" type="ORF">FC84_GL000819</name>
</gene>
<evidence type="ECO:0000259" key="3">
    <source>
        <dbReference type="PROSITE" id="PS51462"/>
    </source>
</evidence>
<dbReference type="STRING" id="1423738.FC84_GL000819"/>
<dbReference type="Proteomes" id="UP000051813">
    <property type="component" value="Unassembled WGS sequence"/>
</dbReference>
<reference evidence="4 5" key="1">
    <citation type="journal article" date="2015" name="Genome Announc.">
        <title>Expanding the biotechnology potential of lactobacilli through comparative genomics of 213 strains and associated genera.</title>
        <authorList>
            <person name="Sun Z."/>
            <person name="Harris H.M."/>
            <person name="McCann A."/>
            <person name="Guo C."/>
            <person name="Argimon S."/>
            <person name="Zhang W."/>
            <person name="Yang X."/>
            <person name="Jeffery I.B."/>
            <person name="Cooney J.C."/>
            <person name="Kagawa T.F."/>
            <person name="Liu W."/>
            <person name="Song Y."/>
            <person name="Salvetti E."/>
            <person name="Wrobel A."/>
            <person name="Rasinkangas P."/>
            <person name="Parkhill J."/>
            <person name="Rea M.C."/>
            <person name="O'Sullivan O."/>
            <person name="Ritari J."/>
            <person name="Douillard F.P."/>
            <person name="Paul Ross R."/>
            <person name="Yang R."/>
            <person name="Briner A.E."/>
            <person name="Felis G.E."/>
            <person name="de Vos W.M."/>
            <person name="Barrangou R."/>
            <person name="Klaenhammer T.R."/>
            <person name="Caufield P.W."/>
            <person name="Cui Y."/>
            <person name="Zhang H."/>
            <person name="O'Toole P.W."/>
        </authorList>
    </citation>
    <scope>NUCLEOTIDE SEQUENCE [LARGE SCALE GENOMIC DNA]</scope>
    <source>
        <strain evidence="4 5">DSM 20335</strain>
    </source>
</reference>
<dbReference type="PROSITE" id="PS00893">
    <property type="entry name" value="NUDIX_BOX"/>
    <property type="match status" value="1"/>
</dbReference>
<dbReference type="InterPro" id="IPR000086">
    <property type="entry name" value="NUDIX_hydrolase_dom"/>
</dbReference>
<dbReference type="Gene3D" id="3.90.79.10">
    <property type="entry name" value="Nucleoside Triphosphate Pyrophosphohydrolase"/>
    <property type="match status" value="1"/>
</dbReference>
<comment type="caution">
    <text evidence="4">The sequence shown here is derived from an EMBL/GenBank/DDBJ whole genome shotgun (WGS) entry which is preliminary data.</text>
</comment>
<dbReference type="InterPro" id="IPR020084">
    <property type="entry name" value="NUDIX_hydrolase_CS"/>
</dbReference>
<keyword evidence="2" id="KW-0378">Hydrolase</keyword>
<name>A0A0R2BHS4_9LACO</name>